<reference evidence="9 10" key="1">
    <citation type="submission" date="2016-11" db="EMBL/GenBank/DDBJ databases">
        <title>Comparative genomics of Bartonella apis.</title>
        <authorList>
            <person name="Engel P."/>
        </authorList>
    </citation>
    <scope>NUCLEOTIDE SEQUENCE [LARGE SCALE GENOMIC DNA]</scope>
    <source>
        <strain evidence="9 10">BBC0178</strain>
    </source>
</reference>
<feature type="transmembrane region" description="Helical" evidence="7">
    <location>
        <begin position="174"/>
        <end position="200"/>
    </location>
</feature>
<keyword evidence="6 7" id="KW-0472">Membrane</keyword>
<gene>
    <name evidence="9" type="ORF">BBC0178_012100</name>
</gene>
<feature type="transmembrane region" description="Helical" evidence="7">
    <location>
        <begin position="133"/>
        <end position="154"/>
    </location>
</feature>
<evidence type="ECO:0000313" key="10">
    <source>
        <dbReference type="Proteomes" id="UP000189660"/>
    </source>
</evidence>
<feature type="transmembrane region" description="Helical" evidence="7">
    <location>
        <begin position="55"/>
        <end position="80"/>
    </location>
</feature>
<organism evidence="9 10">
    <name type="scientific">Bartonella apihabitans</name>
    <dbReference type="NCBI Taxonomy" id="2750929"/>
    <lineage>
        <taxon>Bacteria</taxon>
        <taxon>Pseudomonadati</taxon>
        <taxon>Pseudomonadota</taxon>
        <taxon>Alphaproteobacteria</taxon>
        <taxon>Hyphomicrobiales</taxon>
        <taxon>Bartonellaceae</taxon>
        <taxon>Bartonella</taxon>
    </lineage>
</organism>
<dbReference type="GO" id="GO:0016020">
    <property type="term" value="C:membrane"/>
    <property type="evidence" value="ECO:0007669"/>
    <property type="project" value="UniProtKB-SubCell"/>
</dbReference>
<accession>A0A1U9MBK6</accession>
<keyword evidence="10" id="KW-1185">Reference proteome</keyword>
<evidence type="ECO:0000259" key="8">
    <source>
        <dbReference type="Pfam" id="PF02683"/>
    </source>
</evidence>
<keyword evidence="4" id="KW-0201">Cytochrome c-type biogenesis</keyword>
<keyword evidence="3 7" id="KW-0812">Transmembrane</keyword>
<dbReference type="EMBL" id="CP015820">
    <property type="protein sequence ID" value="AQT42685.1"/>
    <property type="molecule type" value="Genomic_DNA"/>
</dbReference>
<dbReference type="InterPro" id="IPR003834">
    <property type="entry name" value="Cyt_c_assmbl_TM_dom"/>
</dbReference>
<dbReference type="RefSeq" id="WP_078039543.1">
    <property type="nucleotide sequence ID" value="NZ_CP015820.1"/>
</dbReference>
<dbReference type="InterPro" id="IPR051790">
    <property type="entry name" value="Cytochrome_c-biogenesis_DsbD"/>
</dbReference>
<dbReference type="PANTHER" id="PTHR31272">
    <property type="entry name" value="CYTOCHROME C-TYPE BIOGENESIS PROTEIN HI_1454-RELATED"/>
    <property type="match status" value="1"/>
</dbReference>
<evidence type="ECO:0000256" key="6">
    <source>
        <dbReference type="ARBA" id="ARBA00023136"/>
    </source>
</evidence>
<evidence type="ECO:0000256" key="4">
    <source>
        <dbReference type="ARBA" id="ARBA00022748"/>
    </source>
</evidence>
<feature type="transmembrane region" description="Helical" evidence="7">
    <location>
        <begin position="12"/>
        <end position="34"/>
    </location>
</feature>
<comment type="similarity">
    <text evidence="2">Belongs to the DsbD family.</text>
</comment>
<evidence type="ECO:0000256" key="7">
    <source>
        <dbReference type="SAM" id="Phobius"/>
    </source>
</evidence>
<name>A0A1U9MBK6_9HYPH</name>
<evidence type="ECO:0000256" key="2">
    <source>
        <dbReference type="ARBA" id="ARBA00006143"/>
    </source>
</evidence>
<dbReference type="Pfam" id="PF02683">
    <property type="entry name" value="DsbD_TM"/>
    <property type="match status" value="1"/>
</dbReference>
<dbReference type="OrthoDB" id="9803065at2"/>
<proteinExistence type="inferred from homology"/>
<feature type="domain" description="Cytochrome C biogenesis protein transmembrane" evidence="8">
    <location>
        <begin position="8"/>
        <end position="223"/>
    </location>
</feature>
<dbReference type="PANTHER" id="PTHR31272:SF4">
    <property type="entry name" value="CYTOCHROME C-TYPE BIOGENESIS PROTEIN HI_1454-RELATED"/>
    <property type="match status" value="1"/>
</dbReference>
<dbReference type="KEGG" id="bapa:BBC0178_012100"/>
<keyword evidence="5 7" id="KW-1133">Transmembrane helix</keyword>
<feature type="transmembrane region" description="Helical" evidence="7">
    <location>
        <begin position="212"/>
        <end position="237"/>
    </location>
</feature>
<evidence type="ECO:0000313" key="9">
    <source>
        <dbReference type="EMBL" id="AQT42685.1"/>
    </source>
</evidence>
<dbReference type="Proteomes" id="UP000189660">
    <property type="component" value="Chromosome"/>
</dbReference>
<dbReference type="AlphaFoldDB" id="A0A1U9MBK6"/>
<evidence type="ECO:0000256" key="1">
    <source>
        <dbReference type="ARBA" id="ARBA00004141"/>
    </source>
</evidence>
<evidence type="ECO:0000256" key="5">
    <source>
        <dbReference type="ARBA" id="ARBA00022989"/>
    </source>
</evidence>
<evidence type="ECO:0000256" key="3">
    <source>
        <dbReference type="ARBA" id="ARBA00022692"/>
    </source>
</evidence>
<dbReference type="GO" id="GO:0017004">
    <property type="term" value="P:cytochrome complex assembly"/>
    <property type="evidence" value="ECO:0007669"/>
    <property type="project" value="UniProtKB-KW"/>
</dbReference>
<feature type="transmembrane region" description="Helical" evidence="7">
    <location>
        <begin position="92"/>
        <end position="112"/>
    </location>
</feature>
<protein>
    <submittedName>
        <fullName evidence="9">Cytochrome c-type biogenesis protein</fullName>
    </submittedName>
</protein>
<sequence>MFSELSTFGVFLGGALSFLSPCVLPLVPPYLCYMAGVSVEDFRNSDMQNKQPVRLALFVAAIAFSLGFSTVFIALGATASTVGHFIGQYRDILAMVAGIIIIIFGLNFLGVFRIGILAREVRFQMRKTPAGPLGAYIIGLAFAFGWTPCVGPVLGPILTFAGSKESVGEGALLLGIYSLGLAIPFILAALFSNFFMWFLSSFRMHLGKVEKIIGILLIIAGILFLTGDMQNVSFWLLEKFPSLSSVEALGWSDIVDFFHNLFED</sequence>
<comment type="subcellular location">
    <subcellularLocation>
        <location evidence="1">Membrane</location>
        <topology evidence="1">Multi-pass membrane protein</topology>
    </subcellularLocation>
</comment>